<keyword evidence="3" id="KW-0574">Periplasm</keyword>
<proteinExistence type="inferred from homology"/>
<feature type="signal peptide" evidence="4">
    <location>
        <begin position="1"/>
        <end position="25"/>
    </location>
</feature>
<dbReference type="RefSeq" id="WP_284392425.1">
    <property type="nucleotide sequence ID" value="NZ_BSNG01000001.1"/>
</dbReference>
<reference evidence="5" key="2">
    <citation type="submission" date="2023-01" db="EMBL/GenBank/DDBJ databases">
        <title>Draft genome sequence of Devosia yakushimensis strain NBRC 103855.</title>
        <authorList>
            <person name="Sun Q."/>
            <person name="Mori K."/>
        </authorList>
    </citation>
    <scope>NUCLEOTIDE SEQUENCE</scope>
    <source>
        <strain evidence="5">NBRC 103855</strain>
    </source>
</reference>
<organism evidence="5 6">
    <name type="scientific">Devosia yakushimensis</name>
    <dbReference type="NCBI Taxonomy" id="470028"/>
    <lineage>
        <taxon>Bacteria</taxon>
        <taxon>Pseudomonadati</taxon>
        <taxon>Pseudomonadota</taxon>
        <taxon>Alphaproteobacteria</taxon>
        <taxon>Hyphomicrobiales</taxon>
        <taxon>Devosiaceae</taxon>
        <taxon>Devosia</taxon>
    </lineage>
</organism>
<feature type="chain" id="PRO_5046734370" evidence="4">
    <location>
        <begin position="26"/>
        <end position="419"/>
    </location>
</feature>
<reference evidence="5" key="1">
    <citation type="journal article" date="2014" name="Int. J. Syst. Evol. Microbiol.">
        <title>Complete genome of a new Firmicutes species belonging to the dominant human colonic microbiota ('Ruminococcus bicirculans') reveals two chromosomes and a selective capacity to utilize plant glucans.</title>
        <authorList>
            <consortium name="NISC Comparative Sequencing Program"/>
            <person name="Wegmann U."/>
            <person name="Louis P."/>
            <person name="Goesmann A."/>
            <person name="Henrissat B."/>
            <person name="Duncan S.H."/>
            <person name="Flint H.J."/>
        </authorList>
    </citation>
    <scope>NUCLEOTIDE SEQUENCE</scope>
    <source>
        <strain evidence="5">NBRC 103855</strain>
    </source>
</reference>
<comment type="similarity">
    <text evidence="2">Belongs to the bacterial solute-binding protein 1 family.</text>
</comment>
<protein>
    <submittedName>
        <fullName evidence="5">Sugar ABC transporter substrate-binding protein</fullName>
    </submittedName>
</protein>
<sequence>MRRTMLKTTLAALAVTTGLVAPAFSQELRMAIWSANEAHLALFNEIGAEFEASHPGVTVTYDSLAFEGYVTTLTTQIAGGNPPDLAWLFDTTAPDFMAAGALYPLTDTFAKTEGYDIADFPAATLTAWSRDGVQYLYPFSTSPFGVFVNNDMIKAAGAKTPAELIAAGEWTWDNAIATAATVAATGKQGLVVRDFDFKIWENLAEIYAGWGAHPWSEDTKSCAFNSKEMVDAMTFIHDAIFVKKALPGPGVAADFFAGDAAMTTTQISRASLLPKDDKAFDWDLVPLPSGPVGDYAWVGRAGIGVMANAKNPELAAEFLAFFSSKANVAKLARFFPPARQSLLTADVLSAANPLLTKEQIEAVVIRGVATGQSTQQVQNFAQLQQTVRAGLDGLWQPQADISGVLNSLCDRLNPLLAAN</sequence>
<comment type="caution">
    <text evidence="5">The sequence shown here is derived from an EMBL/GenBank/DDBJ whole genome shotgun (WGS) entry which is preliminary data.</text>
</comment>
<dbReference type="PANTHER" id="PTHR43649:SF12">
    <property type="entry name" value="DIACETYLCHITOBIOSE BINDING PROTEIN DASA"/>
    <property type="match status" value="1"/>
</dbReference>
<dbReference type="SUPFAM" id="SSF53850">
    <property type="entry name" value="Periplasmic binding protein-like II"/>
    <property type="match status" value="1"/>
</dbReference>
<evidence type="ECO:0000256" key="4">
    <source>
        <dbReference type="SAM" id="SignalP"/>
    </source>
</evidence>
<evidence type="ECO:0000256" key="1">
    <source>
        <dbReference type="ARBA" id="ARBA00004418"/>
    </source>
</evidence>
<dbReference type="Proteomes" id="UP001161406">
    <property type="component" value="Unassembled WGS sequence"/>
</dbReference>
<evidence type="ECO:0000313" key="5">
    <source>
        <dbReference type="EMBL" id="GLQ11174.1"/>
    </source>
</evidence>
<dbReference type="Gene3D" id="3.40.190.10">
    <property type="entry name" value="Periplasmic binding protein-like II"/>
    <property type="match status" value="1"/>
</dbReference>
<dbReference type="CDD" id="cd13585">
    <property type="entry name" value="PBP2_TMBP_like"/>
    <property type="match status" value="1"/>
</dbReference>
<keyword evidence="4" id="KW-0732">Signal</keyword>
<evidence type="ECO:0000313" key="6">
    <source>
        <dbReference type="Proteomes" id="UP001161406"/>
    </source>
</evidence>
<dbReference type="Pfam" id="PF01547">
    <property type="entry name" value="SBP_bac_1"/>
    <property type="match status" value="1"/>
</dbReference>
<dbReference type="InterPro" id="IPR006059">
    <property type="entry name" value="SBP"/>
</dbReference>
<evidence type="ECO:0000256" key="3">
    <source>
        <dbReference type="ARBA" id="ARBA00022764"/>
    </source>
</evidence>
<dbReference type="PANTHER" id="PTHR43649">
    <property type="entry name" value="ARABINOSE-BINDING PROTEIN-RELATED"/>
    <property type="match status" value="1"/>
</dbReference>
<name>A0ABQ5UHT3_9HYPH</name>
<gene>
    <name evidence="5" type="ORF">GCM10007913_31060</name>
</gene>
<dbReference type="InterPro" id="IPR050490">
    <property type="entry name" value="Bact_solute-bd_prot1"/>
</dbReference>
<comment type="subcellular location">
    <subcellularLocation>
        <location evidence="1">Periplasm</location>
    </subcellularLocation>
</comment>
<accession>A0ABQ5UHT3</accession>
<keyword evidence="6" id="KW-1185">Reference proteome</keyword>
<evidence type="ECO:0000256" key="2">
    <source>
        <dbReference type="ARBA" id="ARBA00008520"/>
    </source>
</evidence>
<dbReference type="EMBL" id="BSNG01000001">
    <property type="protein sequence ID" value="GLQ11174.1"/>
    <property type="molecule type" value="Genomic_DNA"/>
</dbReference>